<reference evidence="1 2" key="1">
    <citation type="submission" date="2018-10" db="EMBL/GenBank/DDBJ databases">
        <title>Phylogenomics of Brevibacillus.</title>
        <authorList>
            <person name="Dunlap C."/>
        </authorList>
    </citation>
    <scope>NUCLEOTIDE SEQUENCE [LARGE SCALE GENOMIC DNA]</scope>
    <source>
        <strain evidence="1 2">DSM 100115</strain>
    </source>
</reference>
<sequence>MTKDVPNVEDAKEWILNILKCVKDIDLFQAYNLSVRDFERGYEGKELRKALKSLEKAYEELKGQY</sequence>
<comment type="caution">
    <text evidence="1">The sequence shown here is derived from an EMBL/GenBank/DDBJ whole genome shotgun (WGS) entry which is preliminary data.</text>
</comment>
<keyword evidence="2" id="KW-1185">Reference proteome</keyword>
<dbReference type="EMBL" id="RHHS01000013">
    <property type="protein sequence ID" value="RNB59386.1"/>
    <property type="molecule type" value="Genomic_DNA"/>
</dbReference>
<dbReference type="Proteomes" id="UP000268829">
    <property type="component" value="Unassembled WGS sequence"/>
</dbReference>
<accession>A0A3M8B7H0</accession>
<dbReference type="RefSeq" id="WP_122903553.1">
    <property type="nucleotide sequence ID" value="NZ_RHHS01000013.1"/>
</dbReference>
<name>A0A3M8B7H0_9BACL</name>
<evidence type="ECO:0000313" key="1">
    <source>
        <dbReference type="EMBL" id="RNB59386.1"/>
    </source>
</evidence>
<dbReference type="AlphaFoldDB" id="A0A3M8B7H0"/>
<organism evidence="1 2">
    <name type="scientific">Brevibacillus gelatini</name>
    <dbReference type="NCBI Taxonomy" id="1655277"/>
    <lineage>
        <taxon>Bacteria</taxon>
        <taxon>Bacillati</taxon>
        <taxon>Bacillota</taxon>
        <taxon>Bacilli</taxon>
        <taxon>Bacillales</taxon>
        <taxon>Paenibacillaceae</taxon>
        <taxon>Brevibacillus</taxon>
    </lineage>
</organism>
<evidence type="ECO:0000313" key="2">
    <source>
        <dbReference type="Proteomes" id="UP000268829"/>
    </source>
</evidence>
<dbReference type="OrthoDB" id="9951852at2"/>
<proteinExistence type="predicted"/>
<gene>
    <name evidence="1" type="ORF">EDM57_04385</name>
</gene>
<protein>
    <submittedName>
        <fullName evidence="1">Uncharacterized protein</fullName>
    </submittedName>
</protein>